<evidence type="ECO:0000313" key="2">
    <source>
        <dbReference type="EMBL" id="JAE29014.1"/>
    </source>
</evidence>
<organism evidence="2">
    <name type="scientific">Arundo donax</name>
    <name type="common">Giant reed</name>
    <name type="synonym">Donax arundinaceus</name>
    <dbReference type="NCBI Taxonomy" id="35708"/>
    <lineage>
        <taxon>Eukaryota</taxon>
        <taxon>Viridiplantae</taxon>
        <taxon>Streptophyta</taxon>
        <taxon>Embryophyta</taxon>
        <taxon>Tracheophyta</taxon>
        <taxon>Spermatophyta</taxon>
        <taxon>Magnoliopsida</taxon>
        <taxon>Liliopsida</taxon>
        <taxon>Poales</taxon>
        <taxon>Poaceae</taxon>
        <taxon>PACMAD clade</taxon>
        <taxon>Arundinoideae</taxon>
        <taxon>Arundineae</taxon>
        <taxon>Arundo</taxon>
    </lineage>
</organism>
<sequence>MFACWLFHPCCGKKQRTSFSSSPFLVAWLCFRGGPNGEKGSLGWSGPSAISSRSEQCRRSRKPSDARRGHRDLLSRR</sequence>
<name>A0A0A9GZP3_ARUDO</name>
<dbReference type="AlphaFoldDB" id="A0A0A9GZP3"/>
<proteinExistence type="predicted"/>
<protein>
    <submittedName>
        <fullName evidence="2">Uncharacterized protein</fullName>
    </submittedName>
</protein>
<accession>A0A0A9GZP3</accession>
<feature type="compositionally biased region" description="Basic and acidic residues" evidence="1">
    <location>
        <begin position="55"/>
        <end position="77"/>
    </location>
</feature>
<reference evidence="2" key="2">
    <citation type="journal article" date="2015" name="Data Brief">
        <title>Shoot transcriptome of the giant reed, Arundo donax.</title>
        <authorList>
            <person name="Barrero R.A."/>
            <person name="Guerrero F.D."/>
            <person name="Moolhuijzen P."/>
            <person name="Goolsby J.A."/>
            <person name="Tidwell J."/>
            <person name="Bellgard S.E."/>
            <person name="Bellgard M.I."/>
        </authorList>
    </citation>
    <scope>NUCLEOTIDE SEQUENCE</scope>
    <source>
        <tissue evidence="2">Shoot tissue taken approximately 20 cm above the soil surface</tissue>
    </source>
</reference>
<reference evidence="2" key="1">
    <citation type="submission" date="2014-09" db="EMBL/GenBank/DDBJ databases">
        <authorList>
            <person name="Magalhaes I.L.F."/>
            <person name="Oliveira U."/>
            <person name="Santos F.R."/>
            <person name="Vidigal T.H.D.A."/>
            <person name="Brescovit A.D."/>
            <person name="Santos A.J."/>
        </authorList>
    </citation>
    <scope>NUCLEOTIDE SEQUENCE</scope>
    <source>
        <tissue evidence="2">Shoot tissue taken approximately 20 cm above the soil surface</tissue>
    </source>
</reference>
<dbReference type="EMBL" id="GBRH01168882">
    <property type="protein sequence ID" value="JAE29014.1"/>
    <property type="molecule type" value="Transcribed_RNA"/>
</dbReference>
<feature type="region of interest" description="Disordered" evidence="1">
    <location>
        <begin position="38"/>
        <end position="77"/>
    </location>
</feature>
<evidence type="ECO:0000256" key="1">
    <source>
        <dbReference type="SAM" id="MobiDB-lite"/>
    </source>
</evidence>